<protein>
    <submittedName>
        <fullName evidence="2">Uncharacterized protein</fullName>
    </submittedName>
</protein>
<dbReference type="AlphaFoldDB" id="A0A836BNP0"/>
<evidence type="ECO:0000313" key="2">
    <source>
        <dbReference type="EMBL" id="KAG2483476.1"/>
    </source>
</evidence>
<feature type="compositionally biased region" description="Gly residues" evidence="1">
    <location>
        <begin position="317"/>
        <end position="327"/>
    </location>
</feature>
<reference evidence="2" key="1">
    <citation type="journal article" date="2020" name="bioRxiv">
        <title>Comparative genomics of Chlamydomonas.</title>
        <authorList>
            <person name="Craig R.J."/>
            <person name="Hasan A.R."/>
            <person name="Ness R.W."/>
            <person name="Keightley P.D."/>
        </authorList>
    </citation>
    <scope>NUCLEOTIDE SEQUENCE</scope>
    <source>
        <strain evidence="2">CCAP 11/70</strain>
    </source>
</reference>
<dbReference type="EMBL" id="JAEHOE010000175">
    <property type="protein sequence ID" value="KAG2483476.1"/>
    <property type="molecule type" value="Genomic_DNA"/>
</dbReference>
<name>A0A836BNP0_9CHLO</name>
<feature type="region of interest" description="Disordered" evidence="1">
    <location>
        <begin position="297"/>
        <end position="327"/>
    </location>
</feature>
<dbReference type="OrthoDB" id="522131at2759"/>
<sequence>MPYNQTVTGTITIDVLFQLHLQHDYFVKEIYFLAPLPFNASGIVLDTEPRKIGSTGPIDFHCPEANHTCMQVFRVEVDTSLVQQDCMGPLRARADSALREGVVANLSRGTGYTYVPELSVPVRFSNGKPACPARDEPDYEPDLPVIAAGFNDFPWSYSRMTILRDKIPMRPIRGKWRLRQLQSFDQRQYNRITPVVAPVTRSFVTLNPRFHLLPNVIIGSVQLDKPNMIWENLEIDTTLLPNGRNILFFRSDSFIAPGTTFPDAIPWLQGVNHTFSGGKPHPGGTQSAVLAFAFFVDNPQPPRPPAPPSPEPSSGPGNSGGGNGMSM</sequence>
<gene>
    <name evidence="2" type="ORF">HYH03_017658</name>
</gene>
<evidence type="ECO:0000256" key="1">
    <source>
        <dbReference type="SAM" id="MobiDB-lite"/>
    </source>
</evidence>
<accession>A0A836BNP0</accession>
<comment type="caution">
    <text evidence="2">The sequence shown here is derived from an EMBL/GenBank/DDBJ whole genome shotgun (WGS) entry which is preliminary data.</text>
</comment>
<feature type="compositionally biased region" description="Pro residues" evidence="1">
    <location>
        <begin position="299"/>
        <end position="313"/>
    </location>
</feature>
<organism evidence="2 3">
    <name type="scientific">Edaphochlamys debaryana</name>
    <dbReference type="NCBI Taxonomy" id="47281"/>
    <lineage>
        <taxon>Eukaryota</taxon>
        <taxon>Viridiplantae</taxon>
        <taxon>Chlorophyta</taxon>
        <taxon>core chlorophytes</taxon>
        <taxon>Chlorophyceae</taxon>
        <taxon>CS clade</taxon>
        <taxon>Chlamydomonadales</taxon>
        <taxon>Chlamydomonadales incertae sedis</taxon>
        <taxon>Edaphochlamys</taxon>
    </lineage>
</organism>
<evidence type="ECO:0000313" key="3">
    <source>
        <dbReference type="Proteomes" id="UP000612055"/>
    </source>
</evidence>
<keyword evidence="3" id="KW-1185">Reference proteome</keyword>
<dbReference type="Proteomes" id="UP000612055">
    <property type="component" value="Unassembled WGS sequence"/>
</dbReference>
<proteinExistence type="predicted"/>